<feature type="region of interest" description="Disordered" evidence="1">
    <location>
        <begin position="169"/>
        <end position="366"/>
    </location>
</feature>
<keyword evidence="3" id="KW-1185">Reference proteome</keyword>
<proteinExistence type="predicted"/>
<feature type="compositionally biased region" description="Low complexity" evidence="1">
    <location>
        <begin position="238"/>
        <end position="247"/>
    </location>
</feature>
<feature type="compositionally biased region" description="Polar residues" evidence="1">
    <location>
        <begin position="205"/>
        <end position="224"/>
    </location>
</feature>
<protein>
    <submittedName>
        <fullName evidence="2">Uncharacterized protein</fullName>
    </submittedName>
</protein>
<dbReference type="GeneID" id="91092966"/>
<organism evidence="2 3">
    <name type="scientific">Kwoniella dendrophila CBS 6074</name>
    <dbReference type="NCBI Taxonomy" id="1295534"/>
    <lineage>
        <taxon>Eukaryota</taxon>
        <taxon>Fungi</taxon>
        <taxon>Dikarya</taxon>
        <taxon>Basidiomycota</taxon>
        <taxon>Agaricomycotina</taxon>
        <taxon>Tremellomycetes</taxon>
        <taxon>Tremellales</taxon>
        <taxon>Cryptococcaceae</taxon>
        <taxon>Kwoniella</taxon>
    </lineage>
</organism>
<dbReference type="Proteomes" id="UP001355207">
    <property type="component" value="Chromosome 2"/>
</dbReference>
<evidence type="ECO:0000256" key="1">
    <source>
        <dbReference type="SAM" id="MobiDB-lite"/>
    </source>
</evidence>
<feature type="compositionally biased region" description="Low complexity" evidence="1">
    <location>
        <begin position="255"/>
        <end position="265"/>
    </location>
</feature>
<feature type="compositionally biased region" description="Low complexity" evidence="1">
    <location>
        <begin position="275"/>
        <end position="295"/>
    </location>
</feature>
<reference evidence="2 3" key="1">
    <citation type="submission" date="2024-01" db="EMBL/GenBank/DDBJ databases">
        <title>Comparative genomics of Cryptococcus and Kwoniella reveals pathogenesis evolution and contrasting modes of karyotype evolution via chromosome fusion or intercentromeric recombination.</title>
        <authorList>
            <person name="Coelho M.A."/>
            <person name="David-Palma M."/>
            <person name="Shea T."/>
            <person name="Bowers K."/>
            <person name="McGinley-Smith S."/>
            <person name="Mohammad A.W."/>
            <person name="Gnirke A."/>
            <person name="Yurkov A.M."/>
            <person name="Nowrousian M."/>
            <person name="Sun S."/>
            <person name="Cuomo C.A."/>
            <person name="Heitman J."/>
        </authorList>
    </citation>
    <scope>NUCLEOTIDE SEQUENCE [LARGE SCALE GENOMIC DNA]</scope>
    <source>
        <strain evidence="2 3">CBS 6074</strain>
    </source>
</reference>
<gene>
    <name evidence="2" type="ORF">L201_002294</name>
</gene>
<evidence type="ECO:0000313" key="3">
    <source>
        <dbReference type="Proteomes" id="UP001355207"/>
    </source>
</evidence>
<dbReference type="RefSeq" id="XP_066074168.1">
    <property type="nucleotide sequence ID" value="XM_066218071.1"/>
</dbReference>
<accession>A0AAX4JS41</accession>
<feature type="compositionally biased region" description="Basic and acidic residues" evidence="1">
    <location>
        <begin position="340"/>
        <end position="349"/>
    </location>
</feature>
<dbReference type="EMBL" id="CP144099">
    <property type="protein sequence ID" value="WWC87405.1"/>
    <property type="molecule type" value="Genomic_DNA"/>
</dbReference>
<feature type="compositionally biased region" description="Polar residues" evidence="1">
    <location>
        <begin position="306"/>
        <end position="315"/>
    </location>
</feature>
<dbReference type="AlphaFoldDB" id="A0AAX4JS41"/>
<name>A0AAX4JS41_9TREE</name>
<sequence length="366" mass="41053">MSQAGLSEENDYLLLDSPWLGKKDQHGKTHLFKYSSQSDGQSFALLTTNLESIYFHSPEPKDIPAVPWEVDHPFLLGTKDLIREEFSDEPMEQLSGLVERIRAMIEERWDEVQLLIEIEDDVKVAYMRMDDFAWRLILNEVPPNQILPLLTRHLLHPLISVFANDRGIPVPSSSITSDESTSRLISDPEIMRAIRRATIKPKSQPPSTQKSQIPSSSNDTQGSPTPRKRVIRKEKESTPIPSSSSMPPSSPPRIPLESSSSNYPEPSSPPERPRSPSAPGIHIPSSSSQGINSSSAKKRTPKVIDQPSSSPSTGSAMDFKPPTQSQKTKREREKEEEDLMEKKMNEMKKKMQKGGTGKLGKRRLAR</sequence>
<evidence type="ECO:0000313" key="2">
    <source>
        <dbReference type="EMBL" id="WWC87405.1"/>
    </source>
</evidence>